<feature type="binding site" evidence="5">
    <location>
        <begin position="222"/>
        <end position="229"/>
    </location>
    <ligand>
        <name>ATP</name>
        <dbReference type="ChEBI" id="CHEBI:30616"/>
    </ligand>
</feature>
<reference evidence="9" key="1">
    <citation type="journal article" date="2019" name="Int. J. Syst. Evol. Microbiol.">
        <title>The Global Catalogue of Microorganisms (GCM) 10K type strain sequencing project: providing services to taxonomists for standard genome sequencing and annotation.</title>
        <authorList>
            <consortium name="The Broad Institute Genomics Platform"/>
            <consortium name="The Broad Institute Genome Sequencing Center for Infectious Disease"/>
            <person name="Wu L."/>
            <person name="Ma J."/>
        </authorList>
    </citation>
    <scope>NUCLEOTIDE SEQUENCE [LARGE SCALE GENOMIC DNA]</scope>
    <source>
        <strain evidence="9">JCM 14323</strain>
    </source>
</reference>
<comment type="caution">
    <text evidence="8">The sequence shown here is derived from an EMBL/GenBank/DDBJ whole genome shotgun (WGS) entry which is preliminary data.</text>
</comment>
<dbReference type="Pfam" id="PF13245">
    <property type="entry name" value="AAA_19"/>
    <property type="match status" value="1"/>
</dbReference>
<evidence type="ECO:0000256" key="2">
    <source>
        <dbReference type="ARBA" id="ARBA00022801"/>
    </source>
</evidence>
<dbReference type="RefSeq" id="WP_157425912.1">
    <property type="nucleotide sequence ID" value="NZ_BAAANK010000001.1"/>
</dbReference>
<feature type="domain" description="UvrD-like helicase ATP-binding" evidence="7">
    <location>
        <begin position="201"/>
        <end position="613"/>
    </location>
</feature>
<dbReference type="Gene3D" id="3.40.50.300">
    <property type="entry name" value="P-loop containing nucleotide triphosphate hydrolases"/>
    <property type="match status" value="2"/>
</dbReference>
<keyword evidence="1 5" id="KW-0547">Nucleotide-binding</keyword>
<gene>
    <name evidence="8" type="ORF">GCM10009750_04030</name>
</gene>
<feature type="region of interest" description="Disordered" evidence="6">
    <location>
        <begin position="1"/>
        <end position="24"/>
    </location>
</feature>
<keyword evidence="3 5" id="KW-0347">Helicase</keyword>
<keyword evidence="9" id="KW-1185">Reference proteome</keyword>
<dbReference type="PANTHER" id="PTHR11070:SF45">
    <property type="entry name" value="DNA 3'-5' HELICASE"/>
    <property type="match status" value="1"/>
</dbReference>
<dbReference type="InterPro" id="IPR000212">
    <property type="entry name" value="DNA_helicase_UvrD/REP"/>
</dbReference>
<dbReference type="EMBL" id="BAAANK010000001">
    <property type="protein sequence ID" value="GAA1824438.1"/>
    <property type="molecule type" value="Genomic_DNA"/>
</dbReference>
<organism evidence="8 9">
    <name type="scientific">Agromyces salentinus</name>
    <dbReference type="NCBI Taxonomy" id="269421"/>
    <lineage>
        <taxon>Bacteria</taxon>
        <taxon>Bacillati</taxon>
        <taxon>Actinomycetota</taxon>
        <taxon>Actinomycetes</taxon>
        <taxon>Micrococcales</taxon>
        <taxon>Microbacteriaceae</taxon>
        <taxon>Agromyces</taxon>
    </lineage>
</organism>
<dbReference type="Pfam" id="PF13538">
    <property type="entry name" value="UvrD_C_2"/>
    <property type="match status" value="1"/>
</dbReference>
<dbReference type="InterPro" id="IPR027417">
    <property type="entry name" value="P-loop_NTPase"/>
</dbReference>
<dbReference type="PANTHER" id="PTHR11070">
    <property type="entry name" value="UVRD / RECB / PCRA DNA HELICASE FAMILY MEMBER"/>
    <property type="match status" value="1"/>
</dbReference>
<dbReference type="InterPro" id="IPR027785">
    <property type="entry name" value="UvrD-like_helicase_C"/>
</dbReference>
<evidence type="ECO:0000259" key="7">
    <source>
        <dbReference type="PROSITE" id="PS51198"/>
    </source>
</evidence>
<accession>A0ABP4YSN0</accession>
<evidence type="ECO:0000256" key="4">
    <source>
        <dbReference type="ARBA" id="ARBA00022840"/>
    </source>
</evidence>
<dbReference type="Proteomes" id="UP001501746">
    <property type="component" value="Unassembled WGS sequence"/>
</dbReference>
<evidence type="ECO:0000313" key="9">
    <source>
        <dbReference type="Proteomes" id="UP001501746"/>
    </source>
</evidence>
<keyword evidence="4 5" id="KW-0067">ATP-binding</keyword>
<evidence type="ECO:0000256" key="3">
    <source>
        <dbReference type="ARBA" id="ARBA00022806"/>
    </source>
</evidence>
<protein>
    <submittedName>
        <fullName evidence="8">AAA family ATPase</fullName>
    </submittedName>
</protein>
<evidence type="ECO:0000256" key="1">
    <source>
        <dbReference type="ARBA" id="ARBA00022741"/>
    </source>
</evidence>
<dbReference type="SUPFAM" id="SSF52540">
    <property type="entry name" value="P-loop containing nucleoside triphosphate hydrolases"/>
    <property type="match status" value="1"/>
</dbReference>
<evidence type="ECO:0000256" key="5">
    <source>
        <dbReference type="PROSITE-ProRule" id="PRU00560"/>
    </source>
</evidence>
<sequence>MPTGHPGRVESTVRRTRGIDISSSLPTTPVAEEQAALDRIRDVVAELLEQETAYLRATLGQPSEGLNLTERDALVAHHAQRVQGLQTAQYGLLFGGVETDEGGRFRIGRLGLSDPDDGERLLIDWRAPVARAFYTATPLHREGLKARRRITSTDRTVTAVYDEPLLVDDLDDLGDADSRDAALMAALDRPRSQHMSDIVGTIQREQDAIIRGPLAGTLVVQGGPGTGKTAVALQRAAYLLYEHRNRLSKSVVLIVGPNVRFLEYISQVLPSLGEDSAVLVTPSTLVPGVTATATEAPLAAEFKGRLDIVAALKQAVRAFEVPNEGTRMLRPAGLKPMTLDGRMLQRVRTRGRSGSTPHNAARPKFEKALLTEILRLEDEEHGSSSMEDWERRADWAEDPAVQELFDELWPLLDPVDVVRGLFSDPAQFDAAFPRLEPVLRAALLRPREHGLTPADIPLVDELAELLGEDPRPAAAAAARARSDRATDLEYAQNVLDMVTDADADADHVSAPVSIVSASALADRQAAGDGRTPAERAMSDREWVYGHVIVDEAQETSPMLLRALIRRCPTRSMTLVGDANQYTATDAAFTWAGLLDPQVPRWSRTDLTVNYRTPGRIMRLATGVLRRVDPGAPEPTSARDGDHEPRVVRVDAARLGEAAARAAAEALAESEGTVGVIAPLGVHGALRELRADEAAKAAAGDAASDRLWVGTPDDAKGLEFDAVVVAVPPMPAHEAVSSATWKRLYVALTRPTKRLTVVQAGDAIG</sequence>
<evidence type="ECO:0000256" key="6">
    <source>
        <dbReference type="SAM" id="MobiDB-lite"/>
    </source>
</evidence>
<evidence type="ECO:0000313" key="8">
    <source>
        <dbReference type="EMBL" id="GAA1824438.1"/>
    </source>
</evidence>
<dbReference type="InterPro" id="IPR014016">
    <property type="entry name" value="UvrD-like_ATP-bd"/>
</dbReference>
<proteinExistence type="predicted"/>
<keyword evidence="2 5" id="KW-0378">Hydrolase</keyword>
<dbReference type="PROSITE" id="PS51198">
    <property type="entry name" value="UVRD_HELICASE_ATP_BIND"/>
    <property type="match status" value="1"/>
</dbReference>
<name>A0ABP4YSN0_9MICO</name>